<proteinExistence type="predicted"/>
<feature type="transmembrane region" description="Helical" evidence="1">
    <location>
        <begin position="20"/>
        <end position="42"/>
    </location>
</feature>
<dbReference type="OrthoDB" id="4357971at2759"/>
<accession>W6Q117</accession>
<dbReference type="AlphaFoldDB" id="W6Q117"/>
<dbReference type="EMBL" id="HG792015">
    <property type="protein sequence ID" value="CDM27904.1"/>
    <property type="molecule type" value="Genomic_DNA"/>
</dbReference>
<dbReference type="Proteomes" id="UP000030686">
    <property type="component" value="Unassembled WGS sequence"/>
</dbReference>
<keyword evidence="1" id="KW-1133">Transmembrane helix</keyword>
<sequence length="90" mass="10163">MDTIRVKMTSLIGLTWTGFRAANTIAAGLSLVFFALASVFLYSRVHRERGHTTDSTVTQGIMINIPTWKRSYGQDVQQPYRRGSYSFEGK</sequence>
<keyword evidence="1" id="KW-0812">Transmembrane</keyword>
<evidence type="ECO:0000313" key="3">
    <source>
        <dbReference type="Proteomes" id="UP000030686"/>
    </source>
</evidence>
<keyword evidence="1" id="KW-0472">Membrane</keyword>
<evidence type="ECO:0000256" key="1">
    <source>
        <dbReference type="SAM" id="Phobius"/>
    </source>
</evidence>
<protein>
    <submittedName>
        <fullName evidence="2">Genomic scaffold, ProqFM164S01</fullName>
    </submittedName>
</protein>
<keyword evidence="3" id="KW-1185">Reference proteome</keyword>
<reference evidence="2" key="1">
    <citation type="journal article" date="2014" name="Nat. Commun.">
        <title>Multiple recent horizontal transfers of a large genomic region in cheese making fungi.</title>
        <authorList>
            <person name="Cheeseman K."/>
            <person name="Ropars J."/>
            <person name="Renault P."/>
            <person name="Dupont J."/>
            <person name="Gouzy J."/>
            <person name="Branca A."/>
            <person name="Abraham A.L."/>
            <person name="Ceppi M."/>
            <person name="Conseiller E."/>
            <person name="Debuchy R."/>
            <person name="Malagnac F."/>
            <person name="Goarin A."/>
            <person name="Silar P."/>
            <person name="Lacoste S."/>
            <person name="Sallet E."/>
            <person name="Bensimon A."/>
            <person name="Giraud T."/>
            <person name="Brygoo Y."/>
        </authorList>
    </citation>
    <scope>NUCLEOTIDE SEQUENCE [LARGE SCALE GENOMIC DNA]</scope>
    <source>
        <strain evidence="2">FM164</strain>
    </source>
</reference>
<gene>
    <name evidence="2" type="ORF">PROQFM164_S01g001715</name>
</gene>
<organism evidence="2 3">
    <name type="scientific">Penicillium roqueforti (strain FM164)</name>
    <dbReference type="NCBI Taxonomy" id="1365484"/>
    <lineage>
        <taxon>Eukaryota</taxon>
        <taxon>Fungi</taxon>
        <taxon>Dikarya</taxon>
        <taxon>Ascomycota</taxon>
        <taxon>Pezizomycotina</taxon>
        <taxon>Eurotiomycetes</taxon>
        <taxon>Eurotiomycetidae</taxon>
        <taxon>Eurotiales</taxon>
        <taxon>Aspergillaceae</taxon>
        <taxon>Penicillium</taxon>
    </lineage>
</organism>
<evidence type="ECO:0000313" key="2">
    <source>
        <dbReference type="EMBL" id="CDM27904.1"/>
    </source>
</evidence>
<name>W6Q117_PENRF</name>